<dbReference type="OrthoDB" id="48036at2759"/>
<comment type="caution">
    <text evidence="4">The sequence shown here is derived from an EMBL/GenBank/DDBJ whole genome shotgun (WGS) entry which is preliminary data.</text>
</comment>
<dbReference type="InterPro" id="IPR052436">
    <property type="entry name" value="LTO1_adapter"/>
</dbReference>
<feature type="compositionally biased region" description="Gly residues" evidence="2">
    <location>
        <begin position="163"/>
        <end position="172"/>
    </location>
</feature>
<evidence type="ECO:0000313" key="5">
    <source>
        <dbReference type="Proteomes" id="UP000285146"/>
    </source>
</evidence>
<feature type="region of interest" description="Disordered" evidence="2">
    <location>
        <begin position="147"/>
        <end position="190"/>
    </location>
</feature>
<evidence type="ECO:0000313" key="4">
    <source>
        <dbReference type="EMBL" id="ROV98810.1"/>
    </source>
</evidence>
<name>A0A423W694_9PEZI</name>
<gene>
    <name evidence="4" type="ORF">VPNG_08399</name>
</gene>
<feature type="region of interest" description="Disordered" evidence="2">
    <location>
        <begin position="65"/>
        <end position="92"/>
    </location>
</feature>
<dbReference type="Pfam" id="PF09811">
    <property type="entry name" value="Yae1_N"/>
    <property type="match status" value="1"/>
</dbReference>
<evidence type="ECO:0000256" key="1">
    <source>
        <dbReference type="ARBA" id="ARBA00038090"/>
    </source>
</evidence>
<keyword evidence="5" id="KW-1185">Reference proteome</keyword>
<dbReference type="AlphaFoldDB" id="A0A423W694"/>
<dbReference type="InterPro" id="IPR019191">
    <property type="entry name" value="Essential_protein_Yae1_N"/>
</dbReference>
<comment type="similarity">
    <text evidence="1">Belongs to the LTO1 family.</text>
</comment>
<evidence type="ECO:0000256" key="2">
    <source>
        <dbReference type="SAM" id="MobiDB-lite"/>
    </source>
</evidence>
<dbReference type="EMBL" id="LKEB01000060">
    <property type="protein sequence ID" value="ROV98810.1"/>
    <property type="molecule type" value="Genomic_DNA"/>
</dbReference>
<dbReference type="STRING" id="1230097.A0A423W694"/>
<dbReference type="FunCoup" id="A0A423W694">
    <property type="interactions" value="18"/>
</dbReference>
<evidence type="ECO:0000259" key="3">
    <source>
        <dbReference type="Pfam" id="PF09811"/>
    </source>
</evidence>
<organism evidence="4 5">
    <name type="scientific">Cytospora leucostoma</name>
    <dbReference type="NCBI Taxonomy" id="1230097"/>
    <lineage>
        <taxon>Eukaryota</taxon>
        <taxon>Fungi</taxon>
        <taxon>Dikarya</taxon>
        <taxon>Ascomycota</taxon>
        <taxon>Pezizomycotina</taxon>
        <taxon>Sordariomycetes</taxon>
        <taxon>Sordariomycetidae</taxon>
        <taxon>Diaporthales</taxon>
        <taxon>Cytosporaceae</taxon>
        <taxon>Cytospora</taxon>
    </lineage>
</organism>
<feature type="compositionally biased region" description="Low complexity" evidence="2">
    <location>
        <begin position="72"/>
        <end position="81"/>
    </location>
</feature>
<reference evidence="4 5" key="1">
    <citation type="submission" date="2015-09" db="EMBL/GenBank/DDBJ databases">
        <title>Host preference determinants of Valsa canker pathogens revealed by comparative genomics.</title>
        <authorList>
            <person name="Yin Z."/>
            <person name="Huang L."/>
        </authorList>
    </citation>
    <scope>NUCLEOTIDE SEQUENCE [LARGE SCALE GENOMIC DNA]</scope>
    <source>
        <strain evidence="4 5">SXYLt</strain>
    </source>
</reference>
<protein>
    <recommendedName>
        <fullName evidence="3">Essential protein Yae1 N-terminal domain-containing protein</fullName>
    </recommendedName>
</protein>
<dbReference type="Proteomes" id="UP000285146">
    <property type="component" value="Unassembled WGS sequence"/>
</dbReference>
<proteinExistence type="inferred from homology"/>
<feature type="domain" description="Essential protein Yae1 N-terminal" evidence="3">
    <location>
        <begin position="21"/>
        <end position="58"/>
    </location>
</feature>
<accession>A0A423W694</accession>
<dbReference type="PANTHER" id="PTHR28532">
    <property type="entry name" value="GEO13458P1"/>
    <property type="match status" value="1"/>
</dbReference>
<dbReference type="InParanoid" id="A0A423W694"/>
<sequence>MSANDAFDNLLNLEEKYYSEGYEQGVADGDRAGRVEGRSFGIEKGFEKFVEAGRLHGKSIVWANRLPQPQESAAASTPTSSENERLPTLSGGGARLAKNVVTLYGLVEPDTLSTENTDEAVNDFDDRVKRAQGKARVIERQIGEDIANTPSAGVKEGTSVKGGRAGGAGATGGSQPSSSAATPSKGAVSF</sequence>
<feature type="compositionally biased region" description="Low complexity" evidence="2">
    <location>
        <begin position="173"/>
        <end position="182"/>
    </location>
</feature>
<dbReference type="PANTHER" id="PTHR28532:SF1">
    <property type="entry name" value="ORAL CANCER OVEREXPRESSED 1"/>
    <property type="match status" value="1"/>
</dbReference>